<dbReference type="RefSeq" id="WP_307240527.1">
    <property type="nucleotide sequence ID" value="NZ_JAUSQZ010000001.1"/>
</dbReference>
<evidence type="ECO:0000313" key="1">
    <source>
        <dbReference type="EMBL" id="MDP9826082.1"/>
    </source>
</evidence>
<dbReference type="Proteomes" id="UP001235712">
    <property type="component" value="Unassembled WGS sequence"/>
</dbReference>
<proteinExistence type="predicted"/>
<keyword evidence="2" id="KW-1185">Reference proteome</keyword>
<comment type="caution">
    <text evidence="1">The sequence shown here is derived from an EMBL/GenBank/DDBJ whole genome shotgun (WGS) entry which is preliminary data.</text>
</comment>
<dbReference type="EMBL" id="JAUSQZ010000001">
    <property type="protein sequence ID" value="MDP9826082.1"/>
    <property type="molecule type" value="Genomic_DNA"/>
</dbReference>
<name>A0ABT9P0P4_9ACTN</name>
<evidence type="ECO:0000313" key="2">
    <source>
        <dbReference type="Proteomes" id="UP001235712"/>
    </source>
</evidence>
<accession>A0ABT9P0P4</accession>
<protein>
    <submittedName>
        <fullName evidence="1">Uncharacterized protein</fullName>
    </submittedName>
</protein>
<reference evidence="1 2" key="1">
    <citation type="submission" date="2023-07" db="EMBL/GenBank/DDBJ databases">
        <title>Sequencing the genomes of 1000 actinobacteria strains.</title>
        <authorList>
            <person name="Klenk H.-P."/>
        </authorList>
    </citation>
    <scope>NUCLEOTIDE SEQUENCE [LARGE SCALE GENOMIC DNA]</scope>
    <source>
        <strain evidence="1 2">DSM 44388</strain>
    </source>
</reference>
<gene>
    <name evidence="1" type="ORF">J2S57_001831</name>
</gene>
<sequence length="251" mass="27302">MTESWVPRQRVPALAPSPYAIVTHATDRRVLAVGEEITVGRGADVTLRIAHGPADEHVSRLAASLRVLPDCVLVRNRSRSKQLVLRPLVGAQRPLEPGAATTSMPFTEFLVVVTGRFGREYTVHVDVRDLTPEMPRPVADPLETVDGTAADLTVPQRRLLAALCEPLLTRTGTHAAPATYRQVGERVGRSPGYARSVLRRLREQLAAQGVAALVAFNLEKVYADFRPALARWAIDSGTITVADVRALDARA</sequence>
<organism evidence="1 2">
    <name type="scientific">Kineosporia succinea</name>
    <dbReference type="NCBI Taxonomy" id="84632"/>
    <lineage>
        <taxon>Bacteria</taxon>
        <taxon>Bacillati</taxon>
        <taxon>Actinomycetota</taxon>
        <taxon>Actinomycetes</taxon>
        <taxon>Kineosporiales</taxon>
        <taxon>Kineosporiaceae</taxon>
        <taxon>Kineosporia</taxon>
    </lineage>
</organism>